<dbReference type="EC" id="4.2.1.108" evidence="3"/>
<protein>
    <recommendedName>
        <fullName evidence="4">L-ectoine synthase</fullName>
        <ecNumber evidence="3">4.2.1.108</ecNumber>
    </recommendedName>
    <alternativeName>
        <fullName evidence="6">N-acetyldiaminobutyrate dehydratase</fullName>
    </alternativeName>
</protein>
<evidence type="ECO:0000256" key="3">
    <source>
        <dbReference type="ARBA" id="ARBA00013192"/>
    </source>
</evidence>
<comment type="similarity">
    <text evidence="2">Belongs to the ectoine synthase family.</text>
</comment>
<evidence type="ECO:0000256" key="6">
    <source>
        <dbReference type="ARBA" id="ARBA00033271"/>
    </source>
</evidence>
<dbReference type="Proteomes" id="UP000053237">
    <property type="component" value="Unassembled WGS sequence"/>
</dbReference>
<evidence type="ECO:0000256" key="1">
    <source>
        <dbReference type="ARBA" id="ARBA00005181"/>
    </source>
</evidence>
<evidence type="ECO:0000313" key="8">
    <source>
        <dbReference type="EMBL" id="CCI48113.1"/>
    </source>
</evidence>
<comment type="caution">
    <text evidence="8">The sequence shown here is derived from an EMBL/GenBank/DDBJ whole genome shotgun (WGS) entry which is preliminary data.</text>
</comment>
<comment type="catalytic activity">
    <reaction evidence="7">
        <text>(2S)-4-acetamido-2-aminobutanoate = L-ectoine + H2O</text>
        <dbReference type="Rhea" id="RHEA:17281"/>
        <dbReference type="ChEBI" id="CHEBI:15377"/>
        <dbReference type="ChEBI" id="CHEBI:58515"/>
        <dbReference type="ChEBI" id="CHEBI:58929"/>
        <dbReference type="EC" id="4.2.1.108"/>
    </reaction>
</comment>
<proteinExistence type="inferred from homology"/>
<dbReference type="PANTHER" id="PTHR39289:SF1">
    <property type="entry name" value="L-ECTOINE SYNTHASE"/>
    <property type="match status" value="1"/>
</dbReference>
<dbReference type="SUPFAM" id="SSF51182">
    <property type="entry name" value="RmlC-like cupins"/>
    <property type="match status" value="1"/>
</dbReference>
<dbReference type="UniPathway" id="UPA00067">
    <property type="reaction ID" value="UER00123"/>
</dbReference>
<dbReference type="InterPro" id="IPR010462">
    <property type="entry name" value="Ectoine_synth"/>
</dbReference>
<dbReference type="OrthoDB" id="10266423at2759"/>
<dbReference type="Gene3D" id="2.60.120.10">
    <property type="entry name" value="Jelly Rolls"/>
    <property type="match status" value="1"/>
</dbReference>
<sequence length="206" mass="23476">MNFARCLRPNALFCRNLRNEGAFHSSRTSCIIFRDAEYVKEKKQVFDLENGAIESRRYLLRSDGFGFSVQHAILRQQQSATLRYQNHVVAVMVTQGEGEMRVISPHNKKKAASQEHPSYKLSSGSFFALNAAETVEIEAMTKELHLVSVLNPPLVGPEQRNENGVFTMIDEDGVERESYDHNIVRRLFEPPESLRSGTIMKDDPLF</sequence>
<organism evidence="8 9">
    <name type="scientific">Albugo candida</name>
    <dbReference type="NCBI Taxonomy" id="65357"/>
    <lineage>
        <taxon>Eukaryota</taxon>
        <taxon>Sar</taxon>
        <taxon>Stramenopiles</taxon>
        <taxon>Oomycota</taxon>
        <taxon>Peronosporomycetes</taxon>
        <taxon>Albuginales</taxon>
        <taxon>Albuginaceae</taxon>
        <taxon>Albugo</taxon>
    </lineage>
</organism>
<keyword evidence="9" id="KW-1185">Reference proteome</keyword>
<dbReference type="InParanoid" id="A0A024GP35"/>
<evidence type="ECO:0000256" key="4">
    <source>
        <dbReference type="ARBA" id="ARBA00019707"/>
    </source>
</evidence>
<accession>A0A024GP35</accession>
<reference evidence="8 9" key="1">
    <citation type="submission" date="2012-05" db="EMBL/GenBank/DDBJ databases">
        <title>Recombination and specialization in a pathogen metapopulation.</title>
        <authorList>
            <person name="Gardiner A."/>
            <person name="Kemen E."/>
            <person name="Schultz-Larsen T."/>
            <person name="MacLean D."/>
            <person name="Van Oosterhout C."/>
            <person name="Jones J.D.G."/>
        </authorList>
    </citation>
    <scope>NUCLEOTIDE SEQUENCE [LARGE SCALE GENOMIC DNA]</scope>
    <source>
        <strain evidence="8 9">Ac Nc2</strain>
    </source>
</reference>
<evidence type="ECO:0000256" key="7">
    <source>
        <dbReference type="ARBA" id="ARBA00048714"/>
    </source>
</evidence>
<dbReference type="AlphaFoldDB" id="A0A024GP35"/>
<gene>
    <name evidence="8" type="ORF">BN9_091750</name>
</gene>
<dbReference type="EMBL" id="CAIX01000205">
    <property type="protein sequence ID" value="CCI48113.1"/>
    <property type="molecule type" value="Genomic_DNA"/>
</dbReference>
<evidence type="ECO:0000256" key="5">
    <source>
        <dbReference type="ARBA" id="ARBA00023239"/>
    </source>
</evidence>
<comment type="pathway">
    <text evidence="1">Amine and polyamine biosynthesis; ectoine biosynthesis; L-ectoine from L-aspartate 4-semialdehyde: step 3/3.</text>
</comment>
<dbReference type="InterPro" id="IPR011051">
    <property type="entry name" value="RmlC_Cupin_sf"/>
</dbReference>
<evidence type="ECO:0000313" key="9">
    <source>
        <dbReference type="Proteomes" id="UP000053237"/>
    </source>
</evidence>
<dbReference type="Pfam" id="PF06339">
    <property type="entry name" value="Ectoine_synth"/>
    <property type="match status" value="1"/>
</dbReference>
<keyword evidence="5" id="KW-0456">Lyase</keyword>
<dbReference type="InterPro" id="IPR014710">
    <property type="entry name" value="RmlC-like_jellyroll"/>
</dbReference>
<evidence type="ECO:0000256" key="2">
    <source>
        <dbReference type="ARBA" id="ARBA00009637"/>
    </source>
</evidence>
<dbReference type="GO" id="GO:0019491">
    <property type="term" value="P:ectoine biosynthetic process"/>
    <property type="evidence" value="ECO:0007669"/>
    <property type="project" value="UniProtKB-UniPathway"/>
</dbReference>
<name>A0A024GP35_9STRA</name>
<dbReference type="GO" id="GO:0033990">
    <property type="term" value="F:ectoine synthase activity"/>
    <property type="evidence" value="ECO:0007669"/>
    <property type="project" value="UniProtKB-EC"/>
</dbReference>
<dbReference type="PANTHER" id="PTHR39289">
    <property type="match status" value="1"/>
</dbReference>